<dbReference type="Proteomes" id="UP000198310">
    <property type="component" value="Unassembled WGS sequence"/>
</dbReference>
<organism evidence="2 3">
    <name type="scientific">Hymenobacter mucosus</name>
    <dbReference type="NCBI Taxonomy" id="1411120"/>
    <lineage>
        <taxon>Bacteria</taxon>
        <taxon>Pseudomonadati</taxon>
        <taxon>Bacteroidota</taxon>
        <taxon>Cytophagia</taxon>
        <taxon>Cytophagales</taxon>
        <taxon>Hymenobacteraceae</taxon>
        <taxon>Hymenobacter</taxon>
    </lineage>
</organism>
<reference evidence="3" key="1">
    <citation type="submission" date="2017-06" db="EMBL/GenBank/DDBJ databases">
        <authorList>
            <person name="Varghese N."/>
            <person name="Submissions S."/>
        </authorList>
    </citation>
    <scope>NUCLEOTIDE SEQUENCE [LARGE SCALE GENOMIC DNA]</scope>
    <source>
        <strain evidence="3">DSM 28041</strain>
    </source>
</reference>
<dbReference type="EMBL" id="FZNS01000012">
    <property type="protein sequence ID" value="SNR94688.1"/>
    <property type="molecule type" value="Genomic_DNA"/>
</dbReference>
<proteinExistence type="predicted"/>
<keyword evidence="1" id="KW-1133">Transmembrane helix</keyword>
<evidence type="ECO:0000313" key="2">
    <source>
        <dbReference type="EMBL" id="SNR94688.1"/>
    </source>
</evidence>
<accession>A0A239AI44</accession>
<keyword evidence="1" id="KW-0812">Transmembrane</keyword>
<dbReference type="AlphaFoldDB" id="A0A239AI44"/>
<name>A0A239AI44_9BACT</name>
<evidence type="ECO:0000313" key="3">
    <source>
        <dbReference type="Proteomes" id="UP000198310"/>
    </source>
</evidence>
<gene>
    <name evidence="2" type="ORF">SAMN06269173_11270</name>
</gene>
<feature type="transmembrane region" description="Helical" evidence="1">
    <location>
        <begin position="21"/>
        <end position="39"/>
    </location>
</feature>
<protein>
    <submittedName>
        <fullName evidence="2">Uncharacterized protein</fullName>
    </submittedName>
</protein>
<keyword evidence="3" id="KW-1185">Reference proteome</keyword>
<evidence type="ECO:0000256" key="1">
    <source>
        <dbReference type="SAM" id="Phobius"/>
    </source>
</evidence>
<sequence>MQALYFKRYGQHPAIRAFVEGITAAAIGAFSGAVVVLATCSLVDVPTLVLAAGLSVVFKMWRIKG</sequence>
<keyword evidence="1" id="KW-0472">Membrane</keyword>